<proteinExistence type="predicted"/>
<organism evidence="1 2">
    <name type="scientific">Rhodocytophaga rosea</name>
    <dbReference type="NCBI Taxonomy" id="2704465"/>
    <lineage>
        <taxon>Bacteria</taxon>
        <taxon>Pseudomonadati</taxon>
        <taxon>Bacteroidota</taxon>
        <taxon>Cytophagia</taxon>
        <taxon>Cytophagales</taxon>
        <taxon>Rhodocytophagaceae</taxon>
        <taxon>Rhodocytophaga</taxon>
    </lineage>
</organism>
<dbReference type="AlphaFoldDB" id="A0A6C0GNE8"/>
<name>A0A6C0GNE8_9BACT</name>
<keyword evidence="2" id="KW-1185">Reference proteome</keyword>
<evidence type="ECO:0000313" key="1">
    <source>
        <dbReference type="EMBL" id="QHT69153.1"/>
    </source>
</evidence>
<gene>
    <name evidence="1" type="ORF">GXP67_22165</name>
</gene>
<reference evidence="1 2" key="1">
    <citation type="submission" date="2020-01" db="EMBL/GenBank/DDBJ databases">
        <authorList>
            <person name="Kim M.K."/>
        </authorList>
    </citation>
    <scope>NUCLEOTIDE SEQUENCE [LARGE SCALE GENOMIC DNA]</scope>
    <source>
        <strain evidence="1 2">172606-1</strain>
    </source>
</reference>
<sequence>MNLARVRWMVQQQCGRFWPVGKPEVCAMILSGVKQALLVLPQLCWFSSHSHARESFVTFLLGMQKKSKTAQVSKSAYLPESNIL</sequence>
<dbReference type="KEGG" id="rhoz:GXP67_22165"/>
<protein>
    <submittedName>
        <fullName evidence="1">Uncharacterized protein</fullName>
    </submittedName>
</protein>
<dbReference type="Proteomes" id="UP000480178">
    <property type="component" value="Chromosome"/>
</dbReference>
<dbReference type="RefSeq" id="WP_162445144.1">
    <property type="nucleotide sequence ID" value="NZ_CP048222.1"/>
</dbReference>
<accession>A0A6C0GNE8</accession>
<dbReference type="EMBL" id="CP048222">
    <property type="protein sequence ID" value="QHT69153.1"/>
    <property type="molecule type" value="Genomic_DNA"/>
</dbReference>
<evidence type="ECO:0000313" key="2">
    <source>
        <dbReference type="Proteomes" id="UP000480178"/>
    </source>
</evidence>